<dbReference type="SUPFAM" id="SSF48452">
    <property type="entry name" value="TPR-like"/>
    <property type="match status" value="1"/>
</dbReference>
<dbReference type="SMART" id="SM00028">
    <property type="entry name" value="TPR"/>
    <property type="match status" value="2"/>
</dbReference>
<dbReference type="OrthoDB" id="4522719at2"/>
<dbReference type="Gene3D" id="1.25.40.10">
    <property type="entry name" value="Tetratricopeptide repeat domain"/>
    <property type="match status" value="2"/>
</dbReference>
<feature type="repeat" description="TPR" evidence="1">
    <location>
        <begin position="71"/>
        <end position="104"/>
    </location>
</feature>
<name>A0A562V1K8_9ACTN</name>
<feature type="transmembrane region" description="Helical" evidence="2">
    <location>
        <begin position="229"/>
        <end position="251"/>
    </location>
</feature>
<evidence type="ECO:0000313" key="3">
    <source>
        <dbReference type="EMBL" id="TWJ11692.1"/>
    </source>
</evidence>
<comment type="caution">
    <text evidence="3">The sequence shown here is derived from an EMBL/GenBank/DDBJ whole genome shotgun (WGS) entry which is preliminary data.</text>
</comment>
<dbReference type="AlphaFoldDB" id="A0A562V1K8"/>
<dbReference type="PANTHER" id="PTHR44395:SF1">
    <property type="entry name" value="PROTEIN O-MANNOSYL-TRANSFERASE TMTC3"/>
    <property type="match status" value="1"/>
</dbReference>
<dbReference type="InterPro" id="IPR019734">
    <property type="entry name" value="TPR_rpt"/>
</dbReference>
<keyword evidence="2" id="KW-0812">Transmembrane</keyword>
<proteinExistence type="predicted"/>
<evidence type="ECO:0000313" key="4">
    <source>
        <dbReference type="Proteomes" id="UP000321617"/>
    </source>
</evidence>
<accession>A0A562V1K8</accession>
<keyword evidence="2" id="KW-0472">Membrane</keyword>
<dbReference type="PROSITE" id="PS50005">
    <property type="entry name" value="TPR"/>
    <property type="match status" value="2"/>
</dbReference>
<dbReference type="Pfam" id="PF14559">
    <property type="entry name" value="TPR_19"/>
    <property type="match status" value="1"/>
</dbReference>
<dbReference type="EMBL" id="VLLL01000006">
    <property type="protein sequence ID" value="TWJ11692.1"/>
    <property type="molecule type" value="Genomic_DNA"/>
</dbReference>
<keyword evidence="4" id="KW-1185">Reference proteome</keyword>
<reference evidence="3 4" key="1">
    <citation type="journal article" date="2013" name="Stand. Genomic Sci.">
        <title>Genomic Encyclopedia of Type Strains, Phase I: The one thousand microbial genomes (KMG-I) project.</title>
        <authorList>
            <person name="Kyrpides N.C."/>
            <person name="Woyke T."/>
            <person name="Eisen J.A."/>
            <person name="Garrity G."/>
            <person name="Lilburn T.G."/>
            <person name="Beck B.J."/>
            <person name="Whitman W.B."/>
            <person name="Hugenholtz P."/>
            <person name="Klenk H.P."/>
        </authorList>
    </citation>
    <scope>NUCLEOTIDE SEQUENCE [LARGE SCALE GENOMIC DNA]</scope>
    <source>
        <strain evidence="3 4">DSM 45044</strain>
    </source>
</reference>
<keyword evidence="2" id="KW-1133">Transmembrane helix</keyword>
<protein>
    <submittedName>
        <fullName evidence="3">Tetratricopeptide repeat protein</fullName>
    </submittedName>
</protein>
<feature type="repeat" description="TPR" evidence="1">
    <location>
        <begin position="140"/>
        <end position="173"/>
    </location>
</feature>
<organism evidence="3 4">
    <name type="scientific">Stackebrandtia albiflava</name>
    <dbReference type="NCBI Taxonomy" id="406432"/>
    <lineage>
        <taxon>Bacteria</taxon>
        <taxon>Bacillati</taxon>
        <taxon>Actinomycetota</taxon>
        <taxon>Actinomycetes</taxon>
        <taxon>Glycomycetales</taxon>
        <taxon>Glycomycetaceae</taxon>
        <taxon>Stackebrandtia</taxon>
    </lineage>
</organism>
<dbReference type="Proteomes" id="UP000321617">
    <property type="component" value="Unassembled WGS sequence"/>
</dbReference>
<feature type="transmembrane region" description="Helical" evidence="2">
    <location>
        <begin position="263"/>
        <end position="285"/>
    </location>
</feature>
<dbReference type="Pfam" id="PF13432">
    <property type="entry name" value="TPR_16"/>
    <property type="match status" value="1"/>
</dbReference>
<dbReference type="GO" id="GO:0035269">
    <property type="term" value="P:protein O-linked glycosylation via mannose"/>
    <property type="evidence" value="ECO:0007669"/>
    <property type="project" value="TreeGrafter"/>
</dbReference>
<dbReference type="PANTHER" id="PTHR44395">
    <property type="match status" value="1"/>
</dbReference>
<evidence type="ECO:0000256" key="2">
    <source>
        <dbReference type="SAM" id="Phobius"/>
    </source>
</evidence>
<dbReference type="InterPro" id="IPR011990">
    <property type="entry name" value="TPR-like_helical_dom_sf"/>
</dbReference>
<gene>
    <name evidence="3" type="ORF">LX16_2419</name>
</gene>
<evidence type="ECO:0000256" key="1">
    <source>
        <dbReference type="PROSITE-ProRule" id="PRU00339"/>
    </source>
</evidence>
<sequence>MVTETGLAKARLLVEAKRADEAAELLTTLLAAHPGDADAWYLLAVARVDLRDHEQALRAVEAHLELRAEHAAGWRLRGAVLKLLGRLPEAAQSLQRCVSLAPQDSGGYAQLADVLRRDPRALPTARTMAEHAVRLGPQKSTNHLIHGVVALEQGDAAIAVTAFQEALRWNPQSAELHRNLALARLRLGAARQTVAAVTGFADAVRADPGFRLAVPNLADAVYRLVTKGWLLALGTLVCGMVTGTLVDRFVLTGSDPAYTAGHWAAIAVAVAVTAVPGVAVAVTLLRRIPGTLRPGIARIGLRPWRTRVRSAGLAVAVAGGVVTPAVTFFPVAPFAGLAMGVLFLVARRPRSGGLG</sequence>
<dbReference type="GO" id="GO:0000030">
    <property type="term" value="F:mannosyltransferase activity"/>
    <property type="evidence" value="ECO:0007669"/>
    <property type="project" value="TreeGrafter"/>
</dbReference>
<keyword evidence="1" id="KW-0802">TPR repeat</keyword>